<evidence type="ECO:0000313" key="2">
    <source>
        <dbReference type="Proteomes" id="UP000295064"/>
    </source>
</evidence>
<reference evidence="1 2" key="1">
    <citation type="submission" date="2019-03" db="EMBL/GenBank/DDBJ databases">
        <title>Subsurface microbial communities from deep shales in Ohio and West Virginia, USA.</title>
        <authorList>
            <person name="Wrighton K."/>
        </authorList>
    </citation>
    <scope>NUCLEOTIDE SEQUENCE [LARGE SCALE GENOMIC DNA]</scope>
    <source>
        <strain evidence="1 2">MA284_T2</strain>
    </source>
</reference>
<dbReference type="RefSeq" id="WP_133513459.1">
    <property type="nucleotide sequence ID" value="NZ_SNWX01000001.1"/>
</dbReference>
<gene>
    <name evidence="1" type="ORF">DFR79_10110</name>
</gene>
<dbReference type="AlphaFoldDB" id="A0A4R6M311"/>
<sequence length="193" mass="22354">MSSFVIPRSFKGEAKLSREKGQLDFQKVLSLITKDLNIDEYSAGKLTNFTIPVKITARFLGGALLDSQSLDHKSENILNKIKKVIIQNKISFVKENYILINKNKILTFLLKNKDILFFLESLPDVLINYFDKKRKLSLEVRKEFETGEEILIILINTSDLTVDSAFQYLMDFKSDFLLKKDNDFLRRIHINAT</sequence>
<organism evidence="1 2">
    <name type="scientific">Halanaerobium saccharolyticum</name>
    <dbReference type="NCBI Taxonomy" id="43595"/>
    <lineage>
        <taxon>Bacteria</taxon>
        <taxon>Bacillati</taxon>
        <taxon>Bacillota</taxon>
        <taxon>Clostridia</taxon>
        <taxon>Halanaerobiales</taxon>
        <taxon>Halanaerobiaceae</taxon>
        <taxon>Halanaerobium</taxon>
    </lineage>
</organism>
<accession>A0A4R6M311</accession>
<evidence type="ECO:0000313" key="1">
    <source>
        <dbReference type="EMBL" id="TDO95015.1"/>
    </source>
</evidence>
<comment type="caution">
    <text evidence="1">The sequence shown here is derived from an EMBL/GenBank/DDBJ whole genome shotgun (WGS) entry which is preliminary data.</text>
</comment>
<protein>
    <submittedName>
        <fullName evidence="1">Uncharacterized protein</fullName>
    </submittedName>
</protein>
<name>A0A4R6M311_9FIRM</name>
<dbReference type="EMBL" id="SNWX01000001">
    <property type="protein sequence ID" value="TDO95015.1"/>
    <property type="molecule type" value="Genomic_DNA"/>
</dbReference>
<dbReference type="Proteomes" id="UP000295064">
    <property type="component" value="Unassembled WGS sequence"/>
</dbReference>
<proteinExistence type="predicted"/>